<dbReference type="PANTHER" id="PTHR45348">
    <property type="entry name" value="HYPOTHETICAL OXIDOREDUCTASE (EUROFUNG)"/>
    <property type="match status" value="1"/>
</dbReference>
<protein>
    <submittedName>
        <fullName evidence="4">Groes-like alcohol dehydrogenase</fullName>
    </submittedName>
</protein>
<dbReference type="SMART" id="SM00829">
    <property type="entry name" value="PKS_ER"/>
    <property type="match status" value="1"/>
</dbReference>
<dbReference type="HOGENOM" id="CLU_026673_16_0_1"/>
<dbReference type="eggNOG" id="KOG1198">
    <property type="taxonomic scope" value="Eukaryota"/>
</dbReference>
<dbReference type="Gene3D" id="3.40.50.720">
    <property type="entry name" value="NAD(P)-binding Rossmann-like Domain"/>
    <property type="match status" value="1"/>
</dbReference>
<dbReference type="EMBL" id="GL629794">
    <property type="protein sequence ID" value="EFX01231.1"/>
    <property type="molecule type" value="Genomic_DNA"/>
</dbReference>
<evidence type="ECO:0000313" key="5">
    <source>
        <dbReference type="Proteomes" id="UP000007796"/>
    </source>
</evidence>
<dbReference type="InterPro" id="IPR011032">
    <property type="entry name" value="GroES-like_sf"/>
</dbReference>
<dbReference type="InParanoid" id="F0XMR3"/>
<dbReference type="SUPFAM" id="SSF50129">
    <property type="entry name" value="GroES-like"/>
    <property type="match status" value="1"/>
</dbReference>
<keyword evidence="2" id="KW-0560">Oxidoreductase</keyword>
<dbReference type="Gene3D" id="3.90.180.10">
    <property type="entry name" value="Medium-chain alcohol dehydrogenases, catalytic domain"/>
    <property type="match status" value="1"/>
</dbReference>
<accession>F0XMR3</accession>
<reference evidence="4 5" key="1">
    <citation type="journal article" date="2011" name="Proc. Natl. Acad. Sci. U.S.A.">
        <title>Genome and transcriptome analyses of the mountain pine beetle-fungal symbiont Grosmannia clavigera, a lodgepole pine pathogen.</title>
        <authorList>
            <person name="DiGuistini S."/>
            <person name="Wang Y."/>
            <person name="Liao N.Y."/>
            <person name="Taylor G."/>
            <person name="Tanguay P."/>
            <person name="Feau N."/>
            <person name="Henrissat B."/>
            <person name="Chan S.K."/>
            <person name="Hesse-Orce U."/>
            <person name="Alamouti S.M."/>
            <person name="Tsui C.K.M."/>
            <person name="Docking R.T."/>
            <person name="Levasseur A."/>
            <person name="Haridas S."/>
            <person name="Robertson G."/>
            <person name="Birol I."/>
            <person name="Holt R.A."/>
            <person name="Marra M.A."/>
            <person name="Hamelin R.C."/>
            <person name="Hirst M."/>
            <person name="Jones S.J.M."/>
            <person name="Bohlmann J."/>
            <person name="Breuil C."/>
        </authorList>
    </citation>
    <scope>NUCLEOTIDE SEQUENCE [LARGE SCALE GENOMIC DNA]</scope>
    <source>
        <strain evidence="5">kw1407 / UAMH 11150</strain>
    </source>
</reference>
<dbReference type="STRING" id="655863.F0XMR3"/>
<dbReference type="Proteomes" id="UP000007796">
    <property type="component" value="Unassembled WGS sequence"/>
</dbReference>
<dbReference type="AlphaFoldDB" id="F0XMR3"/>
<dbReference type="GO" id="GO:0016651">
    <property type="term" value="F:oxidoreductase activity, acting on NAD(P)H"/>
    <property type="evidence" value="ECO:0007669"/>
    <property type="project" value="InterPro"/>
</dbReference>
<dbReference type="InterPro" id="IPR020843">
    <property type="entry name" value="ER"/>
</dbReference>
<gene>
    <name evidence="4" type="ORF">CMQ_6173</name>
</gene>
<evidence type="ECO:0000256" key="1">
    <source>
        <dbReference type="ARBA" id="ARBA00008072"/>
    </source>
</evidence>
<feature type="domain" description="Enoyl reductase (ER)" evidence="3">
    <location>
        <begin position="9"/>
        <end position="323"/>
    </location>
</feature>
<dbReference type="OrthoDB" id="3233595at2759"/>
<dbReference type="GeneID" id="25979577"/>
<dbReference type="CDD" id="cd08249">
    <property type="entry name" value="enoyl_reductase_like"/>
    <property type="match status" value="1"/>
</dbReference>
<dbReference type="InterPro" id="IPR036291">
    <property type="entry name" value="NAD(P)-bd_dom_sf"/>
</dbReference>
<evidence type="ECO:0000259" key="3">
    <source>
        <dbReference type="SMART" id="SM00829"/>
    </source>
</evidence>
<evidence type="ECO:0000313" key="4">
    <source>
        <dbReference type="EMBL" id="EFX01231.1"/>
    </source>
</evidence>
<dbReference type="InterPro" id="IPR047122">
    <property type="entry name" value="Trans-enoyl_RdTase-like"/>
</dbReference>
<comment type="similarity">
    <text evidence="1">Belongs to the zinc-containing alcohol dehydrogenase family.</text>
</comment>
<keyword evidence="5" id="KW-1185">Reference proteome</keyword>
<proteinExistence type="inferred from homology"/>
<dbReference type="RefSeq" id="XP_014170713.1">
    <property type="nucleotide sequence ID" value="XM_014315238.1"/>
</dbReference>
<dbReference type="Pfam" id="PF08240">
    <property type="entry name" value="ADH_N"/>
    <property type="match status" value="1"/>
</dbReference>
<dbReference type="SUPFAM" id="SSF51735">
    <property type="entry name" value="NAD(P)-binding Rossmann-fold domains"/>
    <property type="match status" value="1"/>
</dbReference>
<organism evidence="5">
    <name type="scientific">Grosmannia clavigera (strain kw1407 / UAMH 11150)</name>
    <name type="common">Blue stain fungus</name>
    <name type="synonym">Graphiocladiella clavigera</name>
    <dbReference type="NCBI Taxonomy" id="655863"/>
    <lineage>
        <taxon>Eukaryota</taxon>
        <taxon>Fungi</taxon>
        <taxon>Dikarya</taxon>
        <taxon>Ascomycota</taxon>
        <taxon>Pezizomycotina</taxon>
        <taxon>Sordariomycetes</taxon>
        <taxon>Sordariomycetidae</taxon>
        <taxon>Ophiostomatales</taxon>
        <taxon>Ophiostomataceae</taxon>
        <taxon>Leptographium</taxon>
    </lineage>
</organism>
<sequence length="340" mass="36320">MKEAIVSAGPVVAIVDSAVPEPGEGQVLIRVVVSGSNPKDWKVPEWTGESKNEGDDLAGIVVRVGANVREFQPGDRVAAFHEMKTPHGSFAEYAIAWAHTTMHIPATTTMEAAAALPLAYMTAAIGLYADQRLPEPWIGAREPTPLIVYGAATAVGSYAVQLAARSNIHPIIAVAGSSAAHVETLLDRSRGDTIVDYRGGDEAAIAALRAAVGSQKVFHAFDAVADHHSNYIVSQALQPTGTINVVLPWVEHDNIPASIRRVRTFVGAVHGKHKDFGYIYSRYLTRALEQGWLRPQPHEVQPGGLAGIQDALARLKAGKAHAVKYVFRIADTEGAGQDVL</sequence>
<dbReference type="PANTHER" id="PTHR45348:SF5">
    <property type="entry name" value="OXIDOREDUCTASE, PUTATIVE (AFU_ORTHOLOGUE AFUA_8G01420)-RELATED"/>
    <property type="match status" value="1"/>
</dbReference>
<evidence type="ECO:0000256" key="2">
    <source>
        <dbReference type="ARBA" id="ARBA00023002"/>
    </source>
</evidence>
<name>F0XMR3_GROCL</name>
<dbReference type="InterPro" id="IPR013154">
    <property type="entry name" value="ADH-like_N"/>
</dbReference>